<dbReference type="Proteomes" id="UP001595457">
    <property type="component" value="Unassembled WGS sequence"/>
</dbReference>
<feature type="transmembrane region" description="Helical" evidence="1">
    <location>
        <begin position="113"/>
        <end position="130"/>
    </location>
</feature>
<keyword evidence="4" id="KW-1185">Reference proteome</keyword>
<sequence length="188" mass="18635">MKKSHLLSLLPLTLLPGAAFAHVGGHGDAGLMAGLMHPFSGLDHLLAMFAIGIWAALQPRAMKLAVPATFLAMLLGGFALGVAGSGLPLVEGGIALSVLLLGLLIASAARLPAPVSLALAGGFALFHGYAHGIEASGSLPAFAVGFLAASLTLHLGGGLLAASVQRRLPLLSRGAGLAIAASGALMMV</sequence>
<dbReference type="RefSeq" id="WP_377817038.1">
    <property type="nucleotide sequence ID" value="NZ_JBHRSJ010000036.1"/>
</dbReference>
<feature type="transmembrane region" description="Helical" evidence="1">
    <location>
        <begin position="142"/>
        <end position="163"/>
    </location>
</feature>
<dbReference type="InterPro" id="IPR007038">
    <property type="entry name" value="HupE_UreJ"/>
</dbReference>
<reference evidence="4" key="1">
    <citation type="journal article" date="2019" name="Int. J. Syst. Evol. Microbiol.">
        <title>The Global Catalogue of Microorganisms (GCM) 10K type strain sequencing project: providing services to taxonomists for standard genome sequencing and annotation.</title>
        <authorList>
            <consortium name="The Broad Institute Genomics Platform"/>
            <consortium name="The Broad Institute Genome Sequencing Center for Infectious Disease"/>
            <person name="Wu L."/>
            <person name="Ma J."/>
        </authorList>
    </citation>
    <scope>NUCLEOTIDE SEQUENCE [LARGE SCALE GENOMIC DNA]</scope>
    <source>
        <strain evidence="4">KCTC 62195</strain>
    </source>
</reference>
<name>A0ABV7AYV7_9GAMM</name>
<evidence type="ECO:0000313" key="3">
    <source>
        <dbReference type="EMBL" id="MFC2974753.1"/>
    </source>
</evidence>
<feature type="transmembrane region" description="Helical" evidence="1">
    <location>
        <begin position="37"/>
        <end position="57"/>
    </location>
</feature>
<evidence type="ECO:0000256" key="1">
    <source>
        <dbReference type="SAM" id="Phobius"/>
    </source>
</evidence>
<proteinExistence type="predicted"/>
<dbReference type="PIRSF" id="PIRSF016919">
    <property type="entry name" value="HupE_UreJ"/>
    <property type="match status" value="1"/>
</dbReference>
<feature type="signal peptide" evidence="2">
    <location>
        <begin position="1"/>
        <end position="21"/>
    </location>
</feature>
<gene>
    <name evidence="3" type="ORF">ACFOJE_21410</name>
</gene>
<keyword evidence="1" id="KW-0472">Membrane</keyword>
<evidence type="ECO:0000313" key="4">
    <source>
        <dbReference type="Proteomes" id="UP001595457"/>
    </source>
</evidence>
<feature type="chain" id="PRO_5045376625" evidence="2">
    <location>
        <begin position="22"/>
        <end position="188"/>
    </location>
</feature>
<keyword evidence="1" id="KW-1133">Transmembrane helix</keyword>
<feature type="transmembrane region" description="Helical" evidence="1">
    <location>
        <begin position="89"/>
        <end position="106"/>
    </location>
</feature>
<keyword evidence="1" id="KW-0812">Transmembrane</keyword>
<dbReference type="EMBL" id="JBHRSJ010000036">
    <property type="protein sequence ID" value="MFC2974753.1"/>
    <property type="molecule type" value="Genomic_DNA"/>
</dbReference>
<evidence type="ECO:0000256" key="2">
    <source>
        <dbReference type="SAM" id="SignalP"/>
    </source>
</evidence>
<feature type="transmembrane region" description="Helical" evidence="1">
    <location>
        <begin position="64"/>
        <end position="83"/>
    </location>
</feature>
<accession>A0ABV7AYV7</accession>
<feature type="transmembrane region" description="Helical" evidence="1">
    <location>
        <begin position="170"/>
        <end position="187"/>
    </location>
</feature>
<organism evidence="3 4">
    <name type="scientific">Azotobacter bryophylli</name>
    <dbReference type="NCBI Taxonomy" id="1986537"/>
    <lineage>
        <taxon>Bacteria</taxon>
        <taxon>Pseudomonadati</taxon>
        <taxon>Pseudomonadota</taxon>
        <taxon>Gammaproteobacteria</taxon>
        <taxon>Pseudomonadales</taxon>
        <taxon>Pseudomonadaceae</taxon>
        <taxon>Azotobacter</taxon>
    </lineage>
</organism>
<dbReference type="Pfam" id="PF04955">
    <property type="entry name" value="HupE_UreJ"/>
    <property type="match status" value="1"/>
</dbReference>
<protein>
    <submittedName>
        <fullName evidence="3">HupE/UreJ family protein</fullName>
    </submittedName>
</protein>
<keyword evidence="2" id="KW-0732">Signal</keyword>
<comment type="caution">
    <text evidence="3">The sequence shown here is derived from an EMBL/GenBank/DDBJ whole genome shotgun (WGS) entry which is preliminary data.</text>
</comment>